<dbReference type="GO" id="GO:0005975">
    <property type="term" value="P:carbohydrate metabolic process"/>
    <property type="evidence" value="ECO:0007669"/>
    <property type="project" value="InterPro"/>
</dbReference>
<dbReference type="Pfam" id="PF00232">
    <property type="entry name" value="Glyco_hydro_1"/>
    <property type="match status" value="2"/>
</dbReference>
<dbReference type="InterPro" id="IPR017853">
    <property type="entry name" value="GH"/>
</dbReference>
<dbReference type="RefSeq" id="WP_072699026.1">
    <property type="nucleotide sequence ID" value="NZ_JAFBBL010000001.1"/>
</dbReference>
<dbReference type="KEGG" id="rcr:NCTC10994_00146"/>
<dbReference type="PRINTS" id="PR00131">
    <property type="entry name" value="GLHYDRLASE1"/>
</dbReference>
<dbReference type="EMBL" id="LS483468">
    <property type="protein sequence ID" value="SQI28402.1"/>
    <property type="molecule type" value="Genomic_DNA"/>
</dbReference>
<dbReference type="PANTHER" id="PTHR10353">
    <property type="entry name" value="GLYCOSYL HYDROLASE"/>
    <property type="match status" value="1"/>
</dbReference>
<comment type="similarity">
    <text evidence="1 4">Belongs to the glycosyl hydrolase 1 family.</text>
</comment>
<protein>
    <submittedName>
        <fullName evidence="5">Beta-glucosidase</fullName>
        <ecNumber evidence="5">3.2.1.21</ecNumber>
    </submittedName>
</protein>
<dbReference type="InterPro" id="IPR001360">
    <property type="entry name" value="Glyco_hydro_1"/>
</dbReference>
<evidence type="ECO:0000256" key="3">
    <source>
        <dbReference type="ARBA" id="ARBA00023295"/>
    </source>
</evidence>
<evidence type="ECO:0000256" key="2">
    <source>
        <dbReference type="ARBA" id="ARBA00022801"/>
    </source>
</evidence>
<sequence>MTAAASARSFVTPRRAGLHVVVVTLMALAVGAAGVPAHAEDREFLWGVSSSGFQSEGASPDSNWSRYAASARHEPVGTAVDFRHRYREDIARAADLGAEVYRVSVEWARIQPAPGHWDETELGYYDDVIAAIREFGMTPMITLDHWVYPGWIADRGGWAYPGMVDAWLAHADAVAARYAGNGTLWVTVNEPSAYVWQEVSNGGLAAGEAPMMFDRLVEAHRGAYETIHRYDPRAQVTSNAAYIPGAAPYLDTWFLDRVRDRLDFVGVDYYYGVTPDNLTAVNAAIERPYAVTPHPAGLYDALMDYTRRFPGMPLYVVENGMPTADGAPRADGWTRSRHLQEHVTQMVRAIADGAPVFGYNYWSITDNYEWGSYEPRFGLYTVDVRTDPALTRRPTDGVDAYREIITETRVR</sequence>
<dbReference type="AlphaFoldDB" id="A0A2X4U2D0"/>
<keyword evidence="6" id="KW-1185">Reference proteome</keyword>
<dbReference type="SUPFAM" id="SSF51445">
    <property type="entry name" value="(Trans)glycosidases"/>
    <property type="match status" value="1"/>
</dbReference>
<dbReference type="PROSITE" id="PS00653">
    <property type="entry name" value="GLYCOSYL_HYDROL_F1_2"/>
    <property type="match status" value="1"/>
</dbReference>
<keyword evidence="3 5" id="KW-0326">Glycosidase</keyword>
<dbReference type="STRING" id="1219011.GCA_001895045_01007"/>
<dbReference type="GO" id="GO:0008422">
    <property type="term" value="F:beta-glucosidase activity"/>
    <property type="evidence" value="ECO:0007669"/>
    <property type="project" value="UniProtKB-EC"/>
</dbReference>
<evidence type="ECO:0000313" key="5">
    <source>
        <dbReference type="EMBL" id="SQI28402.1"/>
    </source>
</evidence>
<keyword evidence="2 5" id="KW-0378">Hydrolase</keyword>
<organism evidence="5 6">
    <name type="scientific">Rhodococcus coprophilus</name>
    <dbReference type="NCBI Taxonomy" id="38310"/>
    <lineage>
        <taxon>Bacteria</taxon>
        <taxon>Bacillati</taxon>
        <taxon>Actinomycetota</taxon>
        <taxon>Actinomycetes</taxon>
        <taxon>Mycobacteriales</taxon>
        <taxon>Nocardiaceae</taxon>
        <taxon>Rhodococcus</taxon>
    </lineage>
</organism>
<gene>
    <name evidence="5" type="primary">bglA</name>
    <name evidence="5" type="ORF">NCTC10994_00146</name>
</gene>
<accession>A0A2X4U2D0</accession>
<evidence type="ECO:0000313" key="6">
    <source>
        <dbReference type="Proteomes" id="UP000249091"/>
    </source>
</evidence>
<proteinExistence type="inferred from homology"/>
<dbReference type="PANTHER" id="PTHR10353:SF36">
    <property type="entry name" value="LP05116P"/>
    <property type="match status" value="1"/>
</dbReference>
<dbReference type="EC" id="3.2.1.21" evidence="5"/>
<reference evidence="5 6" key="1">
    <citation type="submission" date="2018-06" db="EMBL/GenBank/DDBJ databases">
        <authorList>
            <consortium name="Pathogen Informatics"/>
            <person name="Doyle S."/>
        </authorList>
    </citation>
    <scope>NUCLEOTIDE SEQUENCE [LARGE SCALE GENOMIC DNA]</scope>
    <source>
        <strain evidence="5 6">NCTC10994</strain>
    </source>
</reference>
<dbReference type="Proteomes" id="UP000249091">
    <property type="component" value="Chromosome 1"/>
</dbReference>
<evidence type="ECO:0000256" key="4">
    <source>
        <dbReference type="RuleBase" id="RU003690"/>
    </source>
</evidence>
<evidence type="ECO:0000256" key="1">
    <source>
        <dbReference type="ARBA" id="ARBA00010838"/>
    </source>
</evidence>
<dbReference type="InterPro" id="IPR033132">
    <property type="entry name" value="GH_1_N_CS"/>
</dbReference>
<name>A0A2X4U2D0_9NOCA</name>
<dbReference type="Gene3D" id="3.20.20.80">
    <property type="entry name" value="Glycosidases"/>
    <property type="match status" value="2"/>
</dbReference>